<accession>A0AA88DNJ3</accession>
<proteinExistence type="predicted"/>
<dbReference type="EMBL" id="BTGU01000080">
    <property type="protein sequence ID" value="GMN58659.1"/>
    <property type="molecule type" value="Genomic_DNA"/>
</dbReference>
<feature type="signal peptide" evidence="1">
    <location>
        <begin position="1"/>
        <end position="16"/>
    </location>
</feature>
<dbReference type="Proteomes" id="UP001187192">
    <property type="component" value="Unassembled WGS sequence"/>
</dbReference>
<evidence type="ECO:0000256" key="1">
    <source>
        <dbReference type="SAM" id="SignalP"/>
    </source>
</evidence>
<evidence type="ECO:0000313" key="2">
    <source>
        <dbReference type="EMBL" id="GMN58659.1"/>
    </source>
</evidence>
<keyword evidence="1" id="KW-0732">Signal</keyword>
<evidence type="ECO:0008006" key="4">
    <source>
        <dbReference type="Google" id="ProtNLM"/>
    </source>
</evidence>
<protein>
    <recommendedName>
        <fullName evidence="4">Secreted protein</fullName>
    </recommendedName>
</protein>
<sequence>MSKLLALLTWLTRTSTMSQHMAGHHKEKTPHAYSLDEKVTCLGGTSNSGFSIKTGLVHGLSWTGLAAPTTPWMRAKVSNLMAICDARRWSMVGRTVKSWDRNLYAFCYV</sequence>
<dbReference type="AlphaFoldDB" id="A0AA88DNJ3"/>
<keyword evidence="3" id="KW-1185">Reference proteome</keyword>
<name>A0AA88DNJ3_FICCA</name>
<comment type="caution">
    <text evidence="2">The sequence shown here is derived from an EMBL/GenBank/DDBJ whole genome shotgun (WGS) entry which is preliminary data.</text>
</comment>
<reference evidence="2" key="1">
    <citation type="submission" date="2023-07" db="EMBL/GenBank/DDBJ databases">
        <title>draft genome sequence of fig (Ficus carica).</title>
        <authorList>
            <person name="Takahashi T."/>
            <person name="Nishimura K."/>
        </authorList>
    </citation>
    <scope>NUCLEOTIDE SEQUENCE</scope>
</reference>
<gene>
    <name evidence="2" type="ORF">TIFTF001_027763</name>
</gene>
<organism evidence="2 3">
    <name type="scientific">Ficus carica</name>
    <name type="common">Common fig</name>
    <dbReference type="NCBI Taxonomy" id="3494"/>
    <lineage>
        <taxon>Eukaryota</taxon>
        <taxon>Viridiplantae</taxon>
        <taxon>Streptophyta</taxon>
        <taxon>Embryophyta</taxon>
        <taxon>Tracheophyta</taxon>
        <taxon>Spermatophyta</taxon>
        <taxon>Magnoliopsida</taxon>
        <taxon>eudicotyledons</taxon>
        <taxon>Gunneridae</taxon>
        <taxon>Pentapetalae</taxon>
        <taxon>rosids</taxon>
        <taxon>fabids</taxon>
        <taxon>Rosales</taxon>
        <taxon>Moraceae</taxon>
        <taxon>Ficeae</taxon>
        <taxon>Ficus</taxon>
    </lineage>
</organism>
<evidence type="ECO:0000313" key="3">
    <source>
        <dbReference type="Proteomes" id="UP001187192"/>
    </source>
</evidence>
<feature type="chain" id="PRO_5041677858" description="Secreted protein" evidence="1">
    <location>
        <begin position="17"/>
        <end position="109"/>
    </location>
</feature>